<evidence type="ECO:0000256" key="2">
    <source>
        <dbReference type="ARBA" id="ARBA00008156"/>
    </source>
</evidence>
<dbReference type="PANTHER" id="PTHR32303:SF4">
    <property type="entry name" value="QUINOPROTEIN GLUCOSE DEHYDROGENASE"/>
    <property type="match status" value="1"/>
</dbReference>
<dbReference type="PANTHER" id="PTHR32303">
    <property type="entry name" value="QUINOPROTEIN ALCOHOL DEHYDROGENASE (CYTOCHROME C)"/>
    <property type="match status" value="1"/>
</dbReference>
<evidence type="ECO:0000256" key="1">
    <source>
        <dbReference type="ARBA" id="ARBA00001931"/>
    </source>
</evidence>
<feature type="domain" description="Pyrrolo-quinoline quinone repeat" evidence="6">
    <location>
        <begin position="210"/>
        <end position="829"/>
    </location>
</feature>
<evidence type="ECO:0000313" key="7">
    <source>
        <dbReference type="EMBL" id="MUG32306.1"/>
    </source>
</evidence>
<dbReference type="GO" id="GO:0008876">
    <property type="term" value="F:quinoprotein glucose dehydrogenase activity"/>
    <property type="evidence" value="ECO:0007669"/>
    <property type="project" value="TreeGrafter"/>
</dbReference>
<dbReference type="RefSeq" id="WP_155587087.1">
    <property type="nucleotide sequence ID" value="NZ_WFKQ01000003.1"/>
</dbReference>
<dbReference type="Proteomes" id="UP000442109">
    <property type="component" value="Unassembled WGS sequence"/>
</dbReference>
<dbReference type="SMART" id="SM00564">
    <property type="entry name" value="PQQ"/>
    <property type="match status" value="5"/>
</dbReference>
<gene>
    <name evidence="7" type="ORF">GB996_05805</name>
</gene>
<dbReference type="InterPro" id="IPR011047">
    <property type="entry name" value="Quinoprotein_ADH-like_sf"/>
</dbReference>
<keyword evidence="5" id="KW-0472">Membrane</keyword>
<feature type="transmembrane region" description="Helical" evidence="5">
    <location>
        <begin position="151"/>
        <end position="172"/>
    </location>
</feature>
<feature type="transmembrane region" description="Helical" evidence="5">
    <location>
        <begin position="76"/>
        <end position="99"/>
    </location>
</feature>
<evidence type="ECO:0000259" key="6">
    <source>
        <dbReference type="Pfam" id="PF01011"/>
    </source>
</evidence>
<feature type="region of interest" description="Disordered" evidence="4">
    <location>
        <begin position="120"/>
        <end position="141"/>
    </location>
</feature>
<reference evidence="7 8" key="1">
    <citation type="journal article" date="2019" name="PLoS ONE">
        <title>Pup mortality in New Zealand sea lions (Phocarctos hookeri) at Enderby Island, Auckland Islands, 2013-18.</title>
        <authorList>
            <person name="Michael S.A."/>
            <person name="Hayman D.T.S."/>
            <person name="Gray R."/>
            <person name="Zhang J."/>
            <person name="Rogers L."/>
            <person name="Roe W.D."/>
        </authorList>
    </citation>
    <scope>NUCLEOTIDE SEQUENCE [LARGE SCALE GENOMIC DNA]</scope>
    <source>
        <strain evidence="7 8">SM868</strain>
    </source>
</reference>
<evidence type="ECO:0000256" key="3">
    <source>
        <dbReference type="ARBA" id="ARBA00023002"/>
    </source>
</evidence>
<dbReference type="EMBL" id="WFKQ01000003">
    <property type="protein sequence ID" value="MUG32306.1"/>
    <property type="molecule type" value="Genomic_DNA"/>
</dbReference>
<dbReference type="InterPro" id="IPR002372">
    <property type="entry name" value="PQQ_rpt_dom"/>
</dbReference>
<dbReference type="SUPFAM" id="SSF50998">
    <property type="entry name" value="Quinoprotein alcohol dehydrogenase-like"/>
    <property type="match status" value="1"/>
</dbReference>
<dbReference type="InterPro" id="IPR018391">
    <property type="entry name" value="PQQ_b-propeller_rpt"/>
</dbReference>
<dbReference type="GO" id="GO:0048038">
    <property type="term" value="F:quinone binding"/>
    <property type="evidence" value="ECO:0007669"/>
    <property type="project" value="InterPro"/>
</dbReference>
<comment type="similarity">
    <text evidence="2">Belongs to the bacterial PQQ dehydrogenase family.</text>
</comment>
<dbReference type="EC" id="1.1.-.-" evidence="7"/>
<dbReference type="NCBIfam" id="TIGR03074">
    <property type="entry name" value="PQQ_membr_DH"/>
    <property type="match status" value="1"/>
</dbReference>
<keyword evidence="5" id="KW-1133">Transmembrane helix</keyword>
<keyword evidence="5" id="KW-0812">Transmembrane</keyword>
<protein>
    <submittedName>
        <fullName evidence="7">Membrane-bound PQQ-dependent dehydrogenase, glucose/quinate/shikimate family</fullName>
        <ecNumber evidence="7">1.1.-.-</ecNumber>
    </submittedName>
</protein>
<feature type="transmembrane region" description="Helical" evidence="5">
    <location>
        <begin position="54"/>
        <end position="70"/>
    </location>
</feature>
<evidence type="ECO:0000313" key="8">
    <source>
        <dbReference type="Proteomes" id="UP000442109"/>
    </source>
</evidence>
<evidence type="ECO:0000256" key="4">
    <source>
        <dbReference type="SAM" id="MobiDB-lite"/>
    </source>
</evidence>
<evidence type="ECO:0000256" key="5">
    <source>
        <dbReference type="SAM" id="Phobius"/>
    </source>
</evidence>
<feature type="compositionally biased region" description="Polar residues" evidence="4">
    <location>
        <begin position="120"/>
        <end position="138"/>
    </location>
</feature>
<dbReference type="InterPro" id="IPR017511">
    <property type="entry name" value="PQQ_mDH"/>
</dbReference>
<dbReference type="Pfam" id="PF01011">
    <property type="entry name" value="PQQ"/>
    <property type="match status" value="1"/>
</dbReference>
<keyword evidence="8" id="KW-1185">Reference proteome</keyword>
<comment type="caution">
    <text evidence="7">The sequence shown here is derived from an EMBL/GenBank/DDBJ whole genome shotgun (WGS) entry which is preliminary data.</text>
</comment>
<dbReference type="OrthoDB" id="9794322at2"/>
<accession>A0A844M056</accession>
<dbReference type="CDD" id="cd10280">
    <property type="entry name" value="PQQ_mGDH"/>
    <property type="match status" value="1"/>
</dbReference>
<comment type="cofactor">
    <cofactor evidence="1">
        <name>pyrroloquinoline quinone</name>
        <dbReference type="ChEBI" id="CHEBI:58442"/>
    </cofactor>
</comment>
<keyword evidence="3 7" id="KW-0560">Oxidoreductase</keyword>
<sequence>MQKFLAILMALFALPLLIGGGYLLSLGGSPYYVIAGIMMLLTAWLLLKRHWGAYALYSLFIIGSVIWAVWEAGFYWWALATRLGFPLIFGLLMLLPWVAKKMGDHKSKILTAPAGNTLHTTSSTGGAQVQPPVSQPLTSAPADTHNTGNPLYYWGLLASVVAGAAVSFGSMANNPTDKLGRLDLNTSTSDTTANLGDALSNGQQTPEGDWSAYGRTDYGQRYSPLSQINTENVKNLEVAWQIQTGDVKGPKDIGETTYQATPLKIGNALYLCTPHNWVMALDADTGESLWTFDPKVGENQKRQHQTCRGVSFYAGSQSPVNAIQASAATSANNTTLTAQKIEGNTFNNAPVQCDARIFIPTSDAKLYALNPETGQRCADFGDNGALDLMHNMPFKQAGFYYSTSPPVVAGNLVIVAGAVNDNYDINSPSGVIRAYDVRTGELKWNWDSGNPQQTAPLDVNDPNQVYKTSSPNSWSIATADEKLGLAYFPMGNRTPDQLGVYRTPEEEKYATSVVALDLKTGQARWVQQFVHHDLWDMDTPAQPTLLDLKTDKGVQPALVVPTKQGDVYVLNRATGEPILPIKERPAPQGDLIAGEHAAPTQPYSALSFEPKRLTEKDMWGASLIDQMMCRIEFNKLNYEGRYTPPSLNGTLVYPGNFGTFNWGSLAVDPENGVMFGMPTYLAFTSKLIPKHSLGDVETNKGEQGVNANEGADYAVEMGPFLSPLGVPCQQPPWGTIAAANLSTGDIAYQRKNGTVQDLSPLPLKFELGVPGIGGPIITKGGVAFLSAATENNFRAYDLATGDVLWNQRIPAGGQATPMTYLNSKGEQMVVLVAGGHGSVGTKIGDYVIAYKLAK</sequence>
<feature type="transmembrane region" description="Helical" evidence="5">
    <location>
        <begin position="29"/>
        <end position="47"/>
    </location>
</feature>
<name>A0A844M056_9GAMM</name>
<organism evidence="7 8">
    <name type="scientific">Psychrobacter sanguinis</name>
    <dbReference type="NCBI Taxonomy" id="861445"/>
    <lineage>
        <taxon>Bacteria</taxon>
        <taxon>Pseudomonadati</taxon>
        <taxon>Pseudomonadota</taxon>
        <taxon>Gammaproteobacteria</taxon>
        <taxon>Moraxellales</taxon>
        <taxon>Moraxellaceae</taxon>
        <taxon>Psychrobacter</taxon>
    </lineage>
</organism>
<proteinExistence type="inferred from homology"/>
<dbReference type="Gene3D" id="2.140.10.10">
    <property type="entry name" value="Quinoprotein alcohol dehydrogenase-like superfamily"/>
    <property type="match status" value="1"/>
</dbReference>
<dbReference type="GO" id="GO:0016020">
    <property type="term" value="C:membrane"/>
    <property type="evidence" value="ECO:0007669"/>
    <property type="project" value="InterPro"/>
</dbReference>
<dbReference type="AlphaFoldDB" id="A0A844M056"/>